<organism evidence="2 3">
    <name type="scientific">Portunus trituberculatus</name>
    <name type="common">Swimming crab</name>
    <name type="synonym">Neptunus trituberculatus</name>
    <dbReference type="NCBI Taxonomy" id="210409"/>
    <lineage>
        <taxon>Eukaryota</taxon>
        <taxon>Metazoa</taxon>
        <taxon>Ecdysozoa</taxon>
        <taxon>Arthropoda</taxon>
        <taxon>Crustacea</taxon>
        <taxon>Multicrustacea</taxon>
        <taxon>Malacostraca</taxon>
        <taxon>Eumalacostraca</taxon>
        <taxon>Eucarida</taxon>
        <taxon>Decapoda</taxon>
        <taxon>Pleocyemata</taxon>
        <taxon>Brachyura</taxon>
        <taxon>Eubrachyura</taxon>
        <taxon>Portunoidea</taxon>
        <taxon>Portunidae</taxon>
        <taxon>Portuninae</taxon>
        <taxon>Portunus</taxon>
    </lineage>
</organism>
<evidence type="ECO:0000256" key="1">
    <source>
        <dbReference type="SAM" id="MobiDB-lite"/>
    </source>
</evidence>
<reference evidence="2 3" key="1">
    <citation type="submission" date="2019-05" db="EMBL/GenBank/DDBJ databases">
        <title>Another draft genome of Portunus trituberculatus and its Hox gene families provides insights of decapod evolution.</title>
        <authorList>
            <person name="Jeong J.-H."/>
            <person name="Song I."/>
            <person name="Kim S."/>
            <person name="Choi T."/>
            <person name="Kim D."/>
            <person name="Ryu S."/>
            <person name="Kim W."/>
        </authorList>
    </citation>
    <scope>NUCLEOTIDE SEQUENCE [LARGE SCALE GENOMIC DNA]</scope>
    <source>
        <tissue evidence="2">Muscle</tissue>
    </source>
</reference>
<feature type="region of interest" description="Disordered" evidence="1">
    <location>
        <begin position="12"/>
        <end position="69"/>
    </location>
</feature>
<feature type="region of interest" description="Disordered" evidence="1">
    <location>
        <begin position="81"/>
        <end position="111"/>
    </location>
</feature>
<dbReference type="AlphaFoldDB" id="A0A5B7FQQ2"/>
<dbReference type="EMBL" id="VSRR010007867">
    <property type="protein sequence ID" value="MPC47677.1"/>
    <property type="molecule type" value="Genomic_DNA"/>
</dbReference>
<keyword evidence="3" id="KW-1185">Reference proteome</keyword>
<comment type="caution">
    <text evidence="2">The sequence shown here is derived from an EMBL/GenBank/DDBJ whole genome shotgun (WGS) entry which is preliminary data.</text>
</comment>
<feature type="compositionally biased region" description="Polar residues" evidence="1">
    <location>
        <begin position="46"/>
        <end position="55"/>
    </location>
</feature>
<name>A0A5B7FQQ2_PORTR</name>
<evidence type="ECO:0000313" key="3">
    <source>
        <dbReference type="Proteomes" id="UP000324222"/>
    </source>
</evidence>
<dbReference type="Proteomes" id="UP000324222">
    <property type="component" value="Unassembled WGS sequence"/>
</dbReference>
<protein>
    <submittedName>
        <fullName evidence="2">Uncharacterized protein</fullName>
    </submittedName>
</protein>
<accession>A0A5B7FQQ2</accession>
<evidence type="ECO:0000313" key="2">
    <source>
        <dbReference type="EMBL" id="MPC47677.1"/>
    </source>
</evidence>
<proteinExistence type="predicted"/>
<gene>
    <name evidence="2" type="ORF">E2C01_041430</name>
</gene>
<sequence>MALFRPNVFVGSGIKAGKPLPQVRKPNLHSDRGQDSNSCAWRPLGPQSTHGSTVPRQPITEEDEQARPSSSLWFTACRHTPLSSHRHSTVHKCPPIWDLTGASGDVGAKQD</sequence>